<gene>
    <name evidence="2" type="ORF">DF3PB_1820013</name>
</gene>
<dbReference type="InterPro" id="IPR019302">
    <property type="entry name" value="CAP12/PCTIR_TIR_dom"/>
</dbReference>
<organism evidence="2">
    <name type="scientific">metagenome</name>
    <dbReference type="NCBI Taxonomy" id="256318"/>
    <lineage>
        <taxon>unclassified sequences</taxon>
        <taxon>metagenomes</taxon>
    </lineage>
</organism>
<reference evidence="2" key="1">
    <citation type="submission" date="2018-07" db="EMBL/GenBank/DDBJ databases">
        <authorList>
            <person name="Quirk P.G."/>
            <person name="Krulwich T.A."/>
        </authorList>
    </citation>
    <scope>NUCLEOTIDE SEQUENCE</scope>
</reference>
<accession>A0A380TBN7</accession>
<evidence type="ECO:0000313" key="2">
    <source>
        <dbReference type="EMBL" id="SUS05272.1"/>
    </source>
</evidence>
<dbReference type="Pfam" id="PF10137">
    <property type="entry name" value="CAP12-PCTIR_TIR"/>
    <property type="match status" value="1"/>
</dbReference>
<dbReference type="EMBL" id="UIDG01000093">
    <property type="protein sequence ID" value="SUS05272.1"/>
    <property type="molecule type" value="Genomic_DNA"/>
</dbReference>
<dbReference type="GO" id="GO:0050135">
    <property type="term" value="F:NADP+ nucleosidase activity"/>
    <property type="evidence" value="ECO:0007669"/>
    <property type="project" value="InterPro"/>
</dbReference>
<dbReference type="GO" id="GO:0003677">
    <property type="term" value="F:DNA binding"/>
    <property type="evidence" value="ECO:0007669"/>
    <property type="project" value="UniProtKB-KW"/>
</dbReference>
<dbReference type="InterPro" id="IPR014571">
    <property type="entry name" value="UCP032620"/>
</dbReference>
<dbReference type="PIRSF" id="PIRSF032620">
    <property type="entry name" value="UCP032620"/>
    <property type="match status" value="1"/>
</dbReference>
<dbReference type="AlphaFoldDB" id="A0A380TBN7"/>
<protein>
    <submittedName>
        <fullName evidence="2">DNA-binding protein</fullName>
    </submittedName>
</protein>
<name>A0A380TBN7_9ZZZZ</name>
<feature type="domain" description="CD-NTase-associated protein 12/Pycsar effector protein TIR" evidence="1">
    <location>
        <begin position="86"/>
        <end position="207"/>
    </location>
</feature>
<sequence>MTLDEIRACLQARDLQIASESELTNGTGTQLRLQNGAIVNSYHTGKFNIQGKNQLEVKECLGVPSAQPAVAAASPQGAVAKPVLSKVFVVYGHDNAARTELEAMLRRWKLEPLILDQLPSEGQTIIEKLEKYTAEVRFAVVLATPDDEGYRVGHEDERAFRARQNVVMELGMMLAKLGRRNVAILIKQQEKMERPSDIQGLIYIPFKDNLQNDAGLVLAKEMKNQGYPIALENV</sequence>
<proteinExistence type="predicted"/>
<evidence type="ECO:0000259" key="1">
    <source>
        <dbReference type="Pfam" id="PF10137"/>
    </source>
</evidence>
<keyword evidence="2" id="KW-0238">DNA-binding</keyword>